<proteinExistence type="predicted"/>
<protein>
    <recommendedName>
        <fullName evidence="2">Endonuclease/exonuclease/phosphatase domain-containing protein</fullName>
    </recommendedName>
</protein>
<reference evidence="1" key="1">
    <citation type="submission" date="2018-02" db="EMBL/GenBank/DDBJ databases">
        <authorList>
            <person name="Cohen D.B."/>
            <person name="Kent A.D."/>
        </authorList>
    </citation>
    <scope>NUCLEOTIDE SEQUENCE</scope>
</reference>
<name>A0A2N9IVJ6_FAGSY</name>
<dbReference type="InterPro" id="IPR036691">
    <property type="entry name" value="Endo/exonu/phosph_ase_sf"/>
</dbReference>
<dbReference type="PANTHER" id="PTHR33710">
    <property type="entry name" value="BNAC02G09200D PROTEIN"/>
    <property type="match status" value="1"/>
</dbReference>
<gene>
    <name evidence="1" type="ORF">FSB_LOCUS56176</name>
</gene>
<dbReference type="AlphaFoldDB" id="A0A2N9IVJ6"/>
<accession>A0A2N9IVJ6</accession>
<dbReference type="SUPFAM" id="SSF56219">
    <property type="entry name" value="DNase I-like"/>
    <property type="match status" value="1"/>
</dbReference>
<evidence type="ECO:0000313" key="1">
    <source>
        <dbReference type="EMBL" id="SPD28294.1"/>
    </source>
</evidence>
<organism evidence="1">
    <name type="scientific">Fagus sylvatica</name>
    <name type="common">Beechnut</name>
    <dbReference type="NCBI Taxonomy" id="28930"/>
    <lineage>
        <taxon>Eukaryota</taxon>
        <taxon>Viridiplantae</taxon>
        <taxon>Streptophyta</taxon>
        <taxon>Embryophyta</taxon>
        <taxon>Tracheophyta</taxon>
        <taxon>Spermatophyta</taxon>
        <taxon>Magnoliopsida</taxon>
        <taxon>eudicotyledons</taxon>
        <taxon>Gunneridae</taxon>
        <taxon>Pentapetalae</taxon>
        <taxon>rosids</taxon>
        <taxon>fabids</taxon>
        <taxon>Fagales</taxon>
        <taxon>Fagaceae</taxon>
        <taxon>Fagus</taxon>
    </lineage>
</organism>
<dbReference type="PANTHER" id="PTHR33710:SF77">
    <property type="entry name" value="DNASE I-LIKE SUPERFAMILY PROTEIN"/>
    <property type="match status" value="1"/>
</dbReference>
<dbReference type="Gene3D" id="3.60.10.10">
    <property type="entry name" value="Endonuclease/exonuclease/phosphatase"/>
    <property type="match status" value="1"/>
</dbReference>
<sequence length="184" mass="21142">MDESLSTSSSRCFQNFIYNVSAIDLGFCDPRFTWTNKRVGWANIRERLDRGICNVDWQSLFPKAGVKHLTAPNSDHLPILLDTNMEVCSGPRPFQFEVMWVRDNSSKEVVQKAWDIPVEGSQSSKLVQKCQNVRKELISWNKLVFGFAKSRIQEIEELICKVQSLDPSQENLEMEASLNLELNE</sequence>
<evidence type="ECO:0008006" key="2">
    <source>
        <dbReference type="Google" id="ProtNLM"/>
    </source>
</evidence>
<dbReference type="EMBL" id="OIVN01006226">
    <property type="protein sequence ID" value="SPD28294.1"/>
    <property type="molecule type" value="Genomic_DNA"/>
</dbReference>